<feature type="compositionally biased region" description="Low complexity" evidence="2">
    <location>
        <begin position="514"/>
        <end position="527"/>
    </location>
</feature>
<accession>A0ABX5Y0T4</accession>
<gene>
    <name evidence="3" type="ORF">TBK1r_69240</name>
</gene>
<feature type="compositionally biased region" description="Polar residues" evidence="2">
    <location>
        <begin position="687"/>
        <end position="700"/>
    </location>
</feature>
<sequence length="707" mass="76282">MSGRRRKTLSPTLFPFLAVLVCTLGTLILLLALVAQNTSDAAQQIAETAAQEPTHVPGQLTVGDVELLVEEEAFRLGELISFREAQTGDLEDRRNQLAHVEDHMRRIRQRLKQIGEAMEQAMSDDPPSAATAEELKSLNEQLVKEQLVVKKLREEIKTAKPRFVIVPHQGPNGTERRPIYLECTAKGVTIWPEGVAITRTQLEQTSRHANPLDDALRAARYHAMQQYGDAIPPYPMLLVRPEGVDSYYAARAAMLDWDDQFGYELVPSDVNLAYPNPDPAMRERMEYAINQALDRMTQQSIARSIRGAGSRSPAGPGGTGGNFDRQTSAGGGGQSSAPSGQAAVAESRYGGSGSVGSHAGQSSEPVKPVPRLSVSQMDRQGRQSGFRDHRMFPTRTYGRSGGGEPSPITSEAAKRRLERQLQDSASSFAEVDSDRDLNQAAMTAVDQIATGANSGSPDQTQPQPNTPDANALELPNASSGDADSQSAMLAHGNADSGGRQRTSGKASAQTKDNPAGIGPMAGAPMGMNRLDQPKVSQRTKAGQPTDGQVPSAADQKPASSERTNSRKAGSLVQRNGADWALPSSVVLARGNEIVRSVRLQVHADRFILLPDAGMRQSETFLIEPDGVNLATLQLATSVRDRIERWGAAAPGARWSPRLKVDVMPGAELRYDQWSRLMTGSGLPIQRTGDNQAAGYTQAENNPRGERK</sequence>
<name>A0ABX5Y0T4_9BACT</name>
<feature type="compositionally biased region" description="Polar residues" evidence="2">
    <location>
        <begin position="534"/>
        <end position="548"/>
    </location>
</feature>
<feature type="compositionally biased region" description="Polar residues" evidence="2">
    <location>
        <begin position="499"/>
        <end position="512"/>
    </location>
</feature>
<dbReference type="Proteomes" id="UP000318081">
    <property type="component" value="Chromosome"/>
</dbReference>
<feature type="compositionally biased region" description="Basic and acidic residues" evidence="2">
    <location>
        <begin position="412"/>
        <end position="421"/>
    </location>
</feature>
<feature type="compositionally biased region" description="Polar residues" evidence="2">
    <location>
        <begin position="476"/>
        <end position="487"/>
    </location>
</feature>
<dbReference type="RefSeq" id="WP_145219828.1">
    <property type="nucleotide sequence ID" value="NZ_CP036432.1"/>
</dbReference>
<evidence type="ECO:0000313" key="4">
    <source>
        <dbReference type="Proteomes" id="UP000318081"/>
    </source>
</evidence>
<evidence type="ECO:0000256" key="2">
    <source>
        <dbReference type="SAM" id="MobiDB-lite"/>
    </source>
</evidence>
<organism evidence="3 4">
    <name type="scientific">Stieleria magnilauensis</name>
    <dbReference type="NCBI Taxonomy" id="2527963"/>
    <lineage>
        <taxon>Bacteria</taxon>
        <taxon>Pseudomonadati</taxon>
        <taxon>Planctomycetota</taxon>
        <taxon>Planctomycetia</taxon>
        <taxon>Pirellulales</taxon>
        <taxon>Pirellulaceae</taxon>
        <taxon>Stieleria</taxon>
    </lineage>
</organism>
<evidence type="ECO:0000256" key="1">
    <source>
        <dbReference type="SAM" id="Coils"/>
    </source>
</evidence>
<protein>
    <submittedName>
        <fullName evidence="3">Uncharacterized protein</fullName>
    </submittedName>
</protein>
<reference evidence="3 4" key="1">
    <citation type="submission" date="2019-02" db="EMBL/GenBank/DDBJ databases">
        <title>Deep-cultivation of Planctomycetes and their phenomic and genomic characterization uncovers novel biology.</title>
        <authorList>
            <person name="Wiegand S."/>
            <person name="Jogler M."/>
            <person name="Boedeker C."/>
            <person name="Pinto D."/>
            <person name="Vollmers J."/>
            <person name="Rivas-Marin E."/>
            <person name="Kohn T."/>
            <person name="Peeters S.H."/>
            <person name="Heuer A."/>
            <person name="Rast P."/>
            <person name="Oberbeckmann S."/>
            <person name="Bunk B."/>
            <person name="Jeske O."/>
            <person name="Meyerdierks A."/>
            <person name="Storesund J.E."/>
            <person name="Kallscheuer N."/>
            <person name="Luecker S."/>
            <person name="Lage O.M."/>
            <person name="Pohl T."/>
            <person name="Merkel B.J."/>
            <person name="Hornburger P."/>
            <person name="Mueller R.-W."/>
            <person name="Bruemmer F."/>
            <person name="Labrenz M."/>
            <person name="Spormann A.M."/>
            <person name="Op den Camp H."/>
            <person name="Overmann J."/>
            <person name="Amann R."/>
            <person name="Jetten M.S.M."/>
            <person name="Mascher T."/>
            <person name="Medema M.H."/>
            <person name="Devos D.P."/>
            <person name="Kaster A.-K."/>
            <person name="Ovreas L."/>
            <person name="Rohde M."/>
            <person name="Galperin M.Y."/>
            <person name="Jogler C."/>
        </authorList>
    </citation>
    <scope>NUCLEOTIDE SEQUENCE [LARGE SCALE GENOMIC DNA]</scope>
    <source>
        <strain evidence="3 4">TBK1r</strain>
    </source>
</reference>
<dbReference type="EMBL" id="CP036432">
    <property type="protein sequence ID" value="QDV87892.1"/>
    <property type="molecule type" value="Genomic_DNA"/>
</dbReference>
<feature type="region of interest" description="Disordered" evidence="2">
    <location>
        <begin position="302"/>
        <end position="571"/>
    </location>
</feature>
<feature type="compositionally biased region" description="Low complexity" evidence="2">
    <location>
        <begin position="457"/>
        <end position="468"/>
    </location>
</feature>
<proteinExistence type="predicted"/>
<feature type="region of interest" description="Disordered" evidence="2">
    <location>
        <begin position="681"/>
        <end position="707"/>
    </location>
</feature>
<evidence type="ECO:0000313" key="3">
    <source>
        <dbReference type="EMBL" id="QDV87892.1"/>
    </source>
</evidence>
<feature type="coiled-coil region" evidence="1">
    <location>
        <begin position="90"/>
        <end position="155"/>
    </location>
</feature>
<keyword evidence="4" id="KW-1185">Reference proteome</keyword>
<feature type="compositionally biased region" description="Basic and acidic residues" evidence="2">
    <location>
        <begin position="379"/>
        <end position="391"/>
    </location>
</feature>
<keyword evidence="1" id="KW-0175">Coiled coil</keyword>